<dbReference type="OrthoDB" id="3214389at2"/>
<dbReference type="Pfam" id="PF21853">
    <property type="entry name" value="DUF6912"/>
    <property type="match status" value="1"/>
</dbReference>
<organism evidence="1 2">
    <name type="scientific">Corynebacterium tapiri</name>
    <dbReference type="NCBI Taxonomy" id="1448266"/>
    <lineage>
        <taxon>Bacteria</taxon>
        <taxon>Bacillati</taxon>
        <taxon>Actinomycetota</taxon>
        <taxon>Actinomycetes</taxon>
        <taxon>Mycobacteriales</taxon>
        <taxon>Corynebacteriaceae</taxon>
        <taxon>Corynebacterium</taxon>
    </lineage>
</organism>
<dbReference type="AlphaFoldDB" id="A0A5C4U4C9"/>
<sequence>MRVYVPATFDMLVSLNNDGVLPVRQGWAFAVTPAVREMYTSGDEEDFEAIVFDEAAEASLRLLAIGDEHFPHRRVVVSADVDDSAATPQPDTLEAVVKLDPAQLRVEDIAAVHVDVKEAEDATRRAVEVIDAADLGDPDAEIAVGEAQDHYMAFYDPSELPFLIELM</sequence>
<gene>
    <name evidence="1" type="ORF">FHE74_04220</name>
</gene>
<dbReference type="Proteomes" id="UP000312032">
    <property type="component" value="Unassembled WGS sequence"/>
</dbReference>
<dbReference type="InterPro" id="IPR054206">
    <property type="entry name" value="DUF6912"/>
</dbReference>
<proteinExistence type="predicted"/>
<dbReference type="EMBL" id="VDHJ01000005">
    <property type="protein sequence ID" value="TNL98411.1"/>
    <property type="molecule type" value="Genomic_DNA"/>
</dbReference>
<evidence type="ECO:0000313" key="1">
    <source>
        <dbReference type="EMBL" id="TNL98411.1"/>
    </source>
</evidence>
<keyword evidence="2" id="KW-1185">Reference proteome</keyword>
<evidence type="ECO:0000313" key="2">
    <source>
        <dbReference type="Proteomes" id="UP000312032"/>
    </source>
</evidence>
<protein>
    <submittedName>
        <fullName evidence="1">Uncharacterized protein</fullName>
    </submittedName>
</protein>
<comment type="caution">
    <text evidence="1">The sequence shown here is derived from an EMBL/GenBank/DDBJ whole genome shotgun (WGS) entry which is preliminary data.</text>
</comment>
<reference evidence="1 2" key="1">
    <citation type="submission" date="2019-06" db="EMBL/GenBank/DDBJ databases">
        <authorList>
            <person name="Li J."/>
        </authorList>
    </citation>
    <scope>NUCLEOTIDE SEQUENCE [LARGE SCALE GENOMIC DNA]</scope>
    <source>
        <strain evidence="1 2">LMG 28165</strain>
    </source>
</reference>
<dbReference type="RefSeq" id="WP_139465256.1">
    <property type="nucleotide sequence ID" value="NZ_VDHJ01000005.1"/>
</dbReference>
<name>A0A5C4U4C9_9CORY</name>
<accession>A0A5C4U4C9</accession>